<dbReference type="AlphaFoldDB" id="A0A5C3MEF8"/>
<reference evidence="2 3" key="1">
    <citation type="journal article" date="2019" name="Nat. Ecol. Evol.">
        <title>Megaphylogeny resolves global patterns of mushroom evolution.</title>
        <authorList>
            <person name="Varga T."/>
            <person name="Krizsan K."/>
            <person name="Foldi C."/>
            <person name="Dima B."/>
            <person name="Sanchez-Garcia M."/>
            <person name="Sanchez-Ramirez S."/>
            <person name="Szollosi G.J."/>
            <person name="Szarkandi J.G."/>
            <person name="Papp V."/>
            <person name="Albert L."/>
            <person name="Andreopoulos W."/>
            <person name="Angelini C."/>
            <person name="Antonin V."/>
            <person name="Barry K.W."/>
            <person name="Bougher N.L."/>
            <person name="Buchanan P."/>
            <person name="Buyck B."/>
            <person name="Bense V."/>
            <person name="Catcheside P."/>
            <person name="Chovatia M."/>
            <person name="Cooper J."/>
            <person name="Damon W."/>
            <person name="Desjardin D."/>
            <person name="Finy P."/>
            <person name="Geml J."/>
            <person name="Haridas S."/>
            <person name="Hughes K."/>
            <person name="Justo A."/>
            <person name="Karasinski D."/>
            <person name="Kautmanova I."/>
            <person name="Kiss B."/>
            <person name="Kocsube S."/>
            <person name="Kotiranta H."/>
            <person name="LaButti K.M."/>
            <person name="Lechner B.E."/>
            <person name="Liimatainen K."/>
            <person name="Lipzen A."/>
            <person name="Lukacs Z."/>
            <person name="Mihaltcheva S."/>
            <person name="Morgado L.N."/>
            <person name="Niskanen T."/>
            <person name="Noordeloos M.E."/>
            <person name="Ohm R.A."/>
            <person name="Ortiz-Santana B."/>
            <person name="Ovrebo C."/>
            <person name="Racz N."/>
            <person name="Riley R."/>
            <person name="Savchenko A."/>
            <person name="Shiryaev A."/>
            <person name="Soop K."/>
            <person name="Spirin V."/>
            <person name="Szebenyi C."/>
            <person name="Tomsovsky M."/>
            <person name="Tulloss R.E."/>
            <person name="Uehling J."/>
            <person name="Grigoriev I.V."/>
            <person name="Vagvolgyi C."/>
            <person name="Papp T."/>
            <person name="Martin F.M."/>
            <person name="Miettinen O."/>
            <person name="Hibbett D.S."/>
            <person name="Nagy L.G."/>
        </authorList>
    </citation>
    <scope>NUCLEOTIDE SEQUENCE [LARGE SCALE GENOMIC DNA]</scope>
    <source>
        <strain evidence="2 3">CBS 166.37</strain>
    </source>
</reference>
<organism evidence="2 3">
    <name type="scientific">Crucibulum laeve</name>
    <dbReference type="NCBI Taxonomy" id="68775"/>
    <lineage>
        <taxon>Eukaryota</taxon>
        <taxon>Fungi</taxon>
        <taxon>Dikarya</taxon>
        <taxon>Basidiomycota</taxon>
        <taxon>Agaricomycotina</taxon>
        <taxon>Agaricomycetes</taxon>
        <taxon>Agaricomycetidae</taxon>
        <taxon>Agaricales</taxon>
        <taxon>Agaricineae</taxon>
        <taxon>Nidulariaceae</taxon>
        <taxon>Crucibulum</taxon>
    </lineage>
</organism>
<accession>A0A5C3MEF8</accession>
<feature type="chain" id="PRO_5022906839" description="Secreted protein" evidence="1">
    <location>
        <begin position="26"/>
        <end position="69"/>
    </location>
</feature>
<dbReference type="Proteomes" id="UP000308652">
    <property type="component" value="Unassembled WGS sequence"/>
</dbReference>
<keyword evidence="1" id="KW-0732">Signal</keyword>
<evidence type="ECO:0008006" key="4">
    <source>
        <dbReference type="Google" id="ProtNLM"/>
    </source>
</evidence>
<evidence type="ECO:0000313" key="3">
    <source>
        <dbReference type="Proteomes" id="UP000308652"/>
    </source>
</evidence>
<proteinExistence type="predicted"/>
<feature type="signal peptide" evidence="1">
    <location>
        <begin position="1"/>
        <end position="25"/>
    </location>
</feature>
<evidence type="ECO:0000313" key="2">
    <source>
        <dbReference type="EMBL" id="TFK42258.1"/>
    </source>
</evidence>
<dbReference type="EMBL" id="ML213593">
    <property type="protein sequence ID" value="TFK42258.1"/>
    <property type="molecule type" value="Genomic_DNA"/>
</dbReference>
<keyword evidence="3" id="KW-1185">Reference proteome</keyword>
<evidence type="ECO:0000256" key="1">
    <source>
        <dbReference type="SAM" id="SignalP"/>
    </source>
</evidence>
<gene>
    <name evidence="2" type="ORF">BDQ12DRAFT_677899</name>
</gene>
<name>A0A5C3MEF8_9AGAR</name>
<sequence>MVMGAHSPTIQILLFVWINSPPCPSAPVHPQQVCHCLRLQSFDRLLSVVHQQQIPTSHSSLTPPAPHPP</sequence>
<protein>
    <recommendedName>
        <fullName evidence="4">Secreted protein</fullName>
    </recommendedName>
</protein>